<dbReference type="SMART" id="SM00382">
    <property type="entry name" value="AAA"/>
    <property type="match status" value="2"/>
</dbReference>
<dbReference type="CDD" id="cd03221">
    <property type="entry name" value="ABCF_EF-3"/>
    <property type="match status" value="2"/>
</dbReference>
<dbReference type="InterPro" id="IPR003439">
    <property type="entry name" value="ABC_transporter-like_ATP-bd"/>
</dbReference>
<reference evidence="6 7" key="1">
    <citation type="submission" date="2018-11" db="EMBL/GenBank/DDBJ databases">
        <title>Complete genome sequence of Dickeya zeae strain CE1 infecting Canna edulis Ker-Gawl. in China.</title>
        <authorList>
            <person name="Zhang J."/>
            <person name="Lin B."/>
            <person name="Shen H."/>
            <person name="Jiang S."/>
            <person name="Pu X."/>
            <person name="Sun D."/>
        </authorList>
    </citation>
    <scope>NUCLEOTIDE SEQUENCE [LARGE SCALE GENOMIC DNA]</scope>
    <source>
        <strain evidence="6 7">CE1</strain>
    </source>
</reference>
<dbReference type="SUPFAM" id="SSF52540">
    <property type="entry name" value="P-loop containing nucleoside triphosphate hydrolases"/>
    <property type="match status" value="2"/>
</dbReference>
<dbReference type="EMBL" id="CP033622">
    <property type="protein sequence ID" value="QIZ51801.1"/>
    <property type="molecule type" value="Genomic_DNA"/>
</dbReference>
<evidence type="ECO:0000256" key="1">
    <source>
        <dbReference type="ARBA" id="ARBA00022737"/>
    </source>
</evidence>
<dbReference type="InterPro" id="IPR003593">
    <property type="entry name" value="AAA+_ATPase"/>
</dbReference>
<dbReference type="Proteomes" id="UP000500801">
    <property type="component" value="Chromosome"/>
</dbReference>
<keyword evidence="3 6" id="KW-0067">ATP-binding</keyword>
<feature type="domain" description="ABC transporter" evidence="5">
    <location>
        <begin position="5"/>
        <end position="222"/>
    </location>
</feature>
<dbReference type="GO" id="GO:0005524">
    <property type="term" value="F:ATP binding"/>
    <property type="evidence" value="ECO:0007669"/>
    <property type="project" value="UniProtKB-KW"/>
</dbReference>
<protein>
    <submittedName>
        <fullName evidence="6">ABC transporter ATP-binding protein</fullName>
    </submittedName>
</protein>
<keyword evidence="4" id="KW-0175">Coiled coil</keyword>
<accession>A0AAE7CZ98</accession>
<feature type="domain" description="ABC transporter" evidence="5">
    <location>
        <begin position="298"/>
        <end position="511"/>
    </location>
</feature>
<dbReference type="RefSeq" id="WP_168362994.1">
    <property type="nucleotide sequence ID" value="NZ_CP033622.1"/>
</dbReference>
<dbReference type="GO" id="GO:0016887">
    <property type="term" value="F:ATP hydrolysis activity"/>
    <property type="evidence" value="ECO:0007669"/>
    <property type="project" value="InterPro"/>
</dbReference>
<evidence type="ECO:0000256" key="2">
    <source>
        <dbReference type="ARBA" id="ARBA00022741"/>
    </source>
</evidence>
<sequence>MSTLLTVHALSVDTPFGPLLNDISFTLNQGDRLGLIGHNGCGKSTLLKLLDGTLSPGRGSVTRANHCLLARVEQHLPMDLHPLTMLEAVLARLPETERLSERWRAETLLAEMGFGEHDWRLCAGTLSGGQHTRLLLARALITSPDLLLLDEPSNHLDLPTLLWLEQFLQHWSGSFVLVSHDSQLLDNVTNGSYILRDRQLHYFALPCSAARAALVERDRSDALRHKAEQKEIDRVTASAKRLAIWGKVYDNEDLARKAKQMEKRIERLKEDQTELSAGSQWRLALKGEALSADRLLEMTTLDVSPAPQHPPLFTLALQRVKSGDRVAIIGRNGCGKSSLLRLLWQQYSSTMPDGAIRLHPRVRLGYYDQTLHQLRDDDTLFDALAPFAPVVQDRKMALISAGFPWSRHQQTVATLSGGERARLLFVGLSLARYGLLMLDEPTNHLDMEGKEALADTLQDFDGGVLLVTHDRALISRSCNRFWLIEHGVLSEWHDLDLIYQRLGAASADIAPSLAPPPALVSQVTSESIDEADRLLAQLVELENRLAEDLARKAKHQKPALQTQWRQEIARLNALLGLATLL</sequence>
<dbReference type="Gene3D" id="3.40.50.300">
    <property type="entry name" value="P-loop containing nucleotide triphosphate hydrolases"/>
    <property type="match status" value="2"/>
</dbReference>
<dbReference type="PROSITE" id="PS50893">
    <property type="entry name" value="ABC_TRANSPORTER_2"/>
    <property type="match status" value="2"/>
</dbReference>
<name>A0AAE7CZ98_9GAMM</name>
<dbReference type="PROSITE" id="PS00211">
    <property type="entry name" value="ABC_TRANSPORTER_1"/>
    <property type="match status" value="1"/>
</dbReference>
<dbReference type="AlphaFoldDB" id="A0AAE7CZ98"/>
<keyword evidence="2" id="KW-0547">Nucleotide-binding</keyword>
<dbReference type="InterPro" id="IPR050611">
    <property type="entry name" value="ABCF"/>
</dbReference>
<dbReference type="PANTHER" id="PTHR19211:SF14">
    <property type="entry name" value="ATP-BINDING CASSETTE SUB-FAMILY F MEMBER 1"/>
    <property type="match status" value="1"/>
</dbReference>
<evidence type="ECO:0000313" key="6">
    <source>
        <dbReference type="EMBL" id="QIZ51801.1"/>
    </source>
</evidence>
<evidence type="ECO:0000259" key="5">
    <source>
        <dbReference type="PROSITE" id="PS50893"/>
    </source>
</evidence>
<dbReference type="InterPro" id="IPR027417">
    <property type="entry name" value="P-loop_NTPase"/>
</dbReference>
<feature type="coiled-coil region" evidence="4">
    <location>
        <begin position="524"/>
        <end position="551"/>
    </location>
</feature>
<gene>
    <name evidence="6" type="ORF">DWG24_14120</name>
</gene>
<dbReference type="PANTHER" id="PTHR19211">
    <property type="entry name" value="ATP-BINDING TRANSPORT PROTEIN-RELATED"/>
    <property type="match status" value="1"/>
</dbReference>
<evidence type="ECO:0000256" key="4">
    <source>
        <dbReference type="SAM" id="Coils"/>
    </source>
</evidence>
<dbReference type="Pfam" id="PF00005">
    <property type="entry name" value="ABC_tran"/>
    <property type="match status" value="2"/>
</dbReference>
<evidence type="ECO:0000256" key="3">
    <source>
        <dbReference type="ARBA" id="ARBA00022840"/>
    </source>
</evidence>
<organism evidence="6 7">
    <name type="scientific">Dickeya zeae</name>
    <dbReference type="NCBI Taxonomy" id="204042"/>
    <lineage>
        <taxon>Bacteria</taxon>
        <taxon>Pseudomonadati</taxon>
        <taxon>Pseudomonadota</taxon>
        <taxon>Gammaproteobacteria</taxon>
        <taxon>Enterobacterales</taxon>
        <taxon>Pectobacteriaceae</taxon>
        <taxon>Dickeya</taxon>
    </lineage>
</organism>
<dbReference type="InterPro" id="IPR017871">
    <property type="entry name" value="ABC_transporter-like_CS"/>
</dbReference>
<keyword evidence="1" id="KW-0677">Repeat</keyword>
<proteinExistence type="predicted"/>
<evidence type="ECO:0000313" key="7">
    <source>
        <dbReference type="Proteomes" id="UP000500801"/>
    </source>
</evidence>
<feature type="coiled-coil region" evidence="4">
    <location>
        <begin position="251"/>
        <end position="278"/>
    </location>
</feature>